<dbReference type="PANTHER" id="PTHR11599">
    <property type="entry name" value="PROTEASOME SUBUNIT ALPHA/BETA"/>
    <property type="match status" value="1"/>
</dbReference>
<comment type="caution">
    <text evidence="2">The sequence shown here is derived from an EMBL/GenBank/DDBJ whole genome shotgun (WGS) entry which is preliminary data.</text>
</comment>
<evidence type="ECO:0000256" key="1">
    <source>
        <dbReference type="ARBA" id="ARBA00022942"/>
    </source>
</evidence>
<keyword evidence="3" id="KW-1185">Reference proteome</keyword>
<dbReference type="OrthoDB" id="431557at2759"/>
<dbReference type="InterPro" id="IPR029055">
    <property type="entry name" value="Ntn_hydrolases_N"/>
</dbReference>
<dbReference type="Proteomes" id="UP000886520">
    <property type="component" value="Chromosome 13"/>
</dbReference>
<dbReference type="AlphaFoldDB" id="A0A9D4UQ19"/>
<dbReference type="InterPro" id="IPR001353">
    <property type="entry name" value="Proteasome_sua/b"/>
</dbReference>
<evidence type="ECO:0000313" key="3">
    <source>
        <dbReference type="Proteomes" id="UP000886520"/>
    </source>
</evidence>
<reference evidence="2" key="1">
    <citation type="submission" date="2021-01" db="EMBL/GenBank/DDBJ databases">
        <title>Adiantum capillus-veneris genome.</title>
        <authorList>
            <person name="Fang Y."/>
            <person name="Liao Q."/>
        </authorList>
    </citation>
    <scope>NUCLEOTIDE SEQUENCE</scope>
    <source>
        <strain evidence="2">H3</strain>
        <tissue evidence="2">Leaf</tissue>
    </source>
</reference>
<keyword evidence="1" id="KW-0647">Proteasome</keyword>
<organism evidence="2 3">
    <name type="scientific">Adiantum capillus-veneris</name>
    <name type="common">Maidenhair fern</name>
    <dbReference type="NCBI Taxonomy" id="13818"/>
    <lineage>
        <taxon>Eukaryota</taxon>
        <taxon>Viridiplantae</taxon>
        <taxon>Streptophyta</taxon>
        <taxon>Embryophyta</taxon>
        <taxon>Tracheophyta</taxon>
        <taxon>Polypodiopsida</taxon>
        <taxon>Polypodiidae</taxon>
        <taxon>Polypodiales</taxon>
        <taxon>Pteridineae</taxon>
        <taxon>Pteridaceae</taxon>
        <taxon>Vittarioideae</taxon>
        <taxon>Adiantum</taxon>
    </lineage>
</organism>
<proteinExistence type="predicted"/>
<accession>A0A9D4UQ19</accession>
<sequence length="113" mass="12095">MQGQPLPKIGVVLAGEKRVTSKLLAASKSTEKMYKIDDHVACAVAGITADANILINTARLQAQRYTFAYQEPMPVEQLVQSLSDATHSLVASAPLGSPSFSLDMTRTLASNFT</sequence>
<evidence type="ECO:0000313" key="2">
    <source>
        <dbReference type="EMBL" id="KAI5071840.1"/>
    </source>
</evidence>
<dbReference type="Pfam" id="PF00227">
    <property type="entry name" value="Proteasome"/>
    <property type="match status" value="1"/>
</dbReference>
<dbReference type="InterPro" id="IPR050115">
    <property type="entry name" value="Proteasome_alpha"/>
</dbReference>
<dbReference type="GO" id="GO:0051603">
    <property type="term" value="P:proteolysis involved in protein catabolic process"/>
    <property type="evidence" value="ECO:0007669"/>
    <property type="project" value="InterPro"/>
</dbReference>
<gene>
    <name evidence="2" type="ORF">GOP47_0014091</name>
</gene>
<dbReference type="Gene3D" id="3.60.20.10">
    <property type="entry name" value="Glutamine Phosphoribosylpyrophosphate, subunit 1, domain 1"/>
    <property type="match status" value="1"/>
</dbReference>
<dbReference type="GO" id="GO:0005839">
    <property type="term" value="C:proteasome core complex"/>
    <property type="evidence" value="ECO:0007669"/>
    <property type="project" value="InterPro"/>
</dbReference>
<name>A0A9D4UQ19_ADICA</name>
<dbReference type="EMBL" id="JABFUD020000013">
    <property type="protein sequence ID" value="KAI5071840.1"/>
    <property type="molecule type" value="Genomic_DNA"/>
</dbReference>
<protein>
    <submittedName>
        <fullName evidence="2">Uncharacterized protein</fullName>
    </submittedName>
</protein>
<dbReference type="SUPFAM" id="SSF56235">
    <property type="entry name" value="N-terminal nucleophile aminohydrolases (Ntn hydrolases)"/>
    <property type="match status" value="1"/>
</dbReference>